<feature type="transmembrane region" description="Helical" evidence="1">
    <location>
        <begin position="65"/>
        <end position="88"/>
    </location>
</feature>
<keyword evidence="1" id="KW-0472">Membrane</keyword>
<feature type="transmembrane region" description="Helical" evidence="1">
    <location>
        <begin position="21"/>
        <end position="50"/>
    </location>
</feature>
<gene>
    <name evidence="2" type="ORF">J34TS1_51910</name>
</gene>
<evidence type="ECO:0000313" key="3">
    <source>
        <dbReference type="Proteomes" id="UP000682811"/>
    </source>
</evidence>
<accession>A0A920CQZ6</accession>
<sequence>MRRARSLYIYYRLMSQQIKAIVSYQADFVISLFAGTVTQLLGIVFLWVVYQKIPNIQGWEFWEVAFVYAAVFFIEGVQSLFLNGMWVLGGLVNKGEMDRILFRPISPILQVFTSNIGIGGMGSIIVGGVIMVQSLQHIHLDWTLSKVLISLLFLASAVVIRVSILFAANCQTFWTGSSNTSFAHTIHTLGQLAQYPISIYNIGVQLLITIIVPFAFISFFPASYLFGKGSWAYWGMLTPLVAVYTVILAGWIFKKGLSKYESAGN</sequence>
<dbReference type="InterPro" id="IPR010390">
    <property type="entry name" value="ABC-2_transporter-like"/>
</dbReference>
<evidence type="ECO:0000256" key="1">
    <source>
        <dbReference type="SAM" id="Phobius"/>
    </source>
</evidence>
<protein>
    <submittedName>
        <fullName evidence="2">Multidrug ABC transporter permease</fullName>
    </submittedName>
</protein>
<dbReference type="Pfam" id="PF06182">
    <property type="entry name" value="ABC2_membrane_6"/>
    <property type="match status" value="1"/>
</dbReference>
<name>A0A920CQZ6_9BACL</name>
<organism evidence="2 3">
    <name type="scientific">Paenibacillus azoreducens</name>
    <dbReference type="NCBI Taxonomy" id="116718"/>
    <lineage>
        <taxon>Bacteria</taxon>
        <taxon>Bacillati</taxon>
        <taxon>Bacillota</taxon>
        <taxon>Bacilli</taxon>
        <taxon>Bacillales</taxon>
        <taxon>Paenibacillaceae</taxon>
        <taxon>Paenibacillus</taxon>
    </lineage>
</organism>
<proteinExistence type="predicted"/>
<dbReference type="Proteomes" id="UP000682811">
    <property type="component" value="Unassembled WGS sequence"/>
</dbReference>
<keyword evidence="3" id="KW-1185">Reference proteome</keyword>
<feature type="transmembrane region" description="Helical" evidence="1">
    <location>
        <begin position="109"/>
        <end position="135"/>
    </location>
</feature>
<comment type="caution">
    <text evidence="2">The sequence shown here is derived from an EMBL/GenBank/DDBJ whole genome shotgun (WGS) entry which is preliminary data.</text>
</comment>
<reference evidence="2 3" key="1">
    <citation type="submission" date="2021-03" db="EMBL/GenBank/DDBJ databases">
        <title>Antimicrobial resistance genes in bacteria isolated from Japanese honey, and their potential for conferring macrolide and lincosamide resistance in the American foulbrood pathogen Paenibacillus larvae.</title>
        <authorList>
            <person name="Okamoto M."/>
            <person name="Kumagai M."/>
            <person name="Kanamori H."/>
            <person name="Takamatsu D."/>
        </authorList>
    </citation>
    <scope>NUCLEOTIDE SEQUENCE [LARGE SCALE GENOMIC DNA]</scope>
    <source>
        <strain evidence="2 3">J34TS1</strain>
    </source>
</reference>
<feature type="transmembrane region" description="Helical" evidence="1">
    <location>
        <begin position="206"/>
        <end position="226"/>
    </location>
</feature>
<evidence type="ECO:0000313" key="2">
    <source>
        <dbReference type="EMBL" id="GIO50426.1"/>
    </source>
</evidence>
<dbReference type="AlphaFoldDB" id="A0A920CQZ6"/>
<keyword evidence="1" id="KW-0812">Transmembrane</keyword>
<feature type="transmembrane region" description="Helical" evidence="1">
    <location>
        <begin position="147"/>
        <end position="168"/>
    </location>
</feature>
<dbReference type="PANTHER" id="PTHR36833">
    <property type="entry name" value="SLR0610 PROTEIN-RELATED"/>
    <property type="match status" value="1"/>
</dbReference>
<dbReference type="PANTHER" id="PTHR36833:SF1">
    <property type="entry name" value="INTEGRAL MEMBRANE TRANSPORT PROTEIN"/>
    <property type="match status" value="1"/>
</dbReference>
<feature type="transmembrane region" description="Helical" evidence="1">
    <location>
        <begin position="232"/>
        <end position="253"/>
    </location>
</feature>
<dbReference type="EMBL" id="BORT01000032">
    <property type="protein sequence ID" value="GIO50426.1"/>
    <property type="molecule type" value="Genomic_DNA"/>
</dbReference>
<dbReference type="RefSeq" id="WP_212980635.1">
    <property type="nucleotide sequence ID" value="NZ_AP025343.1"/>
</dbReference>
<keyword evidence="1" id="KW-1133">Transmembrane helix</keyword>